<evidence type="ECO:0000313" key="3">
    <source>
        <dbReference type="Proteomes" id="UP000001416"/>
    </source>
</evidence>
<reference evidence="2 3" key="1">
    <citation type="journal article" date="2003" name="J. Bacteriol.">
        <title>Complete genome sequence of the ammonia-oxidizing bacterium and obligate chemolithoautotroph Nitrosomonas europaea.</title>
        <authorList>
            <person name="Chain P."/>
            <person name="Lamerdin J."/>
            <person name="Larimer F."/>
            <person name="Regala W."/>
            <person name="Land M."/>
            <person name="Hauser L."/>
            <person name="Hooper A."/>
            <person name="Klotz M."/>
            <person name="Norton J."/>
            <person name="Sayavedra-Soto L."/>
            <person name="Arciero D."/>
            <person name="Hommes N."/>
            <person name="Whittaker M."/>
            <person name="Arp D."/>
        </authorList>
    </citation>
    <scope>NUCLEOTIDE SEQUENCE [LARGE SCALE GENOMIC DNA]</scope>
    <source>
        <strain evidence="3">ATCC 19718 / CIP 103999 / KCTC 2705 / NBRC 14298</strain>
    </source>
</reference>
<evidence type="ECO:0008006" key="4">
    <source>
        <dbReference type="Google" id="ProtNLM"/>
    </source>
</evidence>
<proteinExistence type="predicted"/>
<feature type="coiled-coil region" evidence="1">
    <location>
        <begin position="5"/>
        <end position="60"/>
    </location>
</feature>
<name>Q82TJ6_NITEU</name>
<dbReference type="STRING" id="228410.NE1891"/>
<dbReference type="GeneID" id="87105049"/>
<organism evidence="2 3">
    <name type="scientific">Nitrosomonas europaea (strain ATCC 19718 / CIP 103999 / KCTC 2705 / NBRC 14298)</name>
    <dbReference type="NCBI Taxonomy" id="228410"/>
    <lineage>
        <taxon>Bacteria</taxon>
        <taxon>Pseudomonadati</taxon>
        <taxon>Pseudomonadota</taxon>
        <taxon>Betaproteobacteria</taxon>
        <taxon>Nitrosomonadales</taxon>
        <taxon>Nitrosomonadaceae</taxon>
        <taxon>Nitrosomonas</taxon>
    </lineage>
</organism>
<evidence type="ECO:0000313" key="2">
    <source>
        <dbReference type="EMBL" id="CAD85802.1"/>
    </source>
</evidence>
<gene>
    <name evidence="2" type="ordered locus">NE1891</name>
</gene>
<accession>Q82TJ6</accession>
<dbReference type="KEGG" id="neu:NE1891"/>
<dbReference type="EMBL" id="AL954747">
    <property type="protein sequence ID" value="CAD85802.1"/>
    <property type="molecule type" value="Genomic_DNA"/>
</dbReference>
<keyword evidence="3" id="KW-1185">Reference proteome</keyword>
<dbReference type="RefSeq" id="WP_011112428.1">
    <property type="nucleotide sequence ID" value="NC_004757.1"/>
</dbReference>
<protein>
    <recommendedName>
        <fullName evidence="4">Cell division protein ZapB</fullName>
    </recommendedName>
</protein>
<dbReference type="HOGENOM" id="CLU_175555_3_2_4"/>
<dbReference type="OrthoDB" id="9181920at2"/>
<evidence type="ECO:0000256" key="1">
    <source>
        <dbReference type="SAM" id="Coils"/>
    </source>
</evidence>
<sequence length="64" mass="7471">MDDELKSLEDKIGLLIRLYQETREENAKLYRLLENAEAVNRQLAERMQTAAERLKVLLNNLPEG</sequence>
<dbReference type="eggNOG" id="ENOG50314WK">
    <property type="taxonomic scope" value="Bacteria"/>
</dbReference>
<dbReference type="Proteomes" id="UP000001416">
    <property type="component" value="Chromosome"/>
</dbReference>
<dbReference type="AlphaFoldDB" id="Q82TJ6"/>
<keyword evidence="1" id="KW-0175">Coiled coil</keyword>